<evidence type="ECO:0000256" key="1">
    <source>
        <dbReference type="SAM" id="MobiDB-lite"/>
    </source>
</evidence>
<dbReference type="Proteomes" id="UP001163846">
    <property type="component" value="Unassembled WGS sequence"/>
</dbReference>
<sequence>MRPSAAAPKTRKGSVDFLAGAFANIASVPEGREFFCTPIRLNEAEDGGVEYPLAHLLPFIDHPNVIRRGGVVSTIRNFSFNPRAHRALLAPSTTLVSITSPSSSSSSSSSPTPIPASAPGLSALPLLLLPLSSSSLTDLDLDLLPPSLQLLPADKTPEPDREIRKMLVETLLLLCHTRWGRGVLRGERQVVNATGGDTVGVEASDEGGEGGEGGAGEEAGEWYSGTYHVVRALHETETDEEIAGLIERLVVLLKGEEGHGDEEEKEYDTLPGSDDVDLLVPPEARLLQGLVSPIPGKVASQIQTVDIEEEEEMSLEPLGADSSVPLSDEDSSDDDKIIEI</sequence>
<gene>
    <name evidence="4" type="ORF">F5878DRAFT_658244</name>
</gene>
<dbReference type="InterPro" id="IPR039717">
    <property type="entry name" value="Hgh1"/>
</dbReference>
<organism evidence="4 5">
    <name type="scientific">Lentinula raphanica</name>
    <dbReference type="NCBI Taxonomy" id="153919"/>
    <lineage>
        <taxon>Eukaryota</taxon>
        <taxon>Fungi</taxon>
        <taxon>Dikarya</taxon>
        <taxon>Basidiomycota</taxon>
        <taxon>Agaricomycotina</taxon>
        <taxon>Agaricomycetes</taxon>
        <taxon>Agaricomycetidae</taxon>
        <taxon>Agaricales</taxon>
        <taxon>Marasmiineae</taxon>
        <taxon>Omphalotaceae</taxon>
        <taxon>Lentinula</taxon>
    </lineage>
</organism>
<dbReference type="AlphaFoldDB" id="A0AA38UHT5"/>
<dbReference type="PANTHER" id="PTHR13387">
    <property type="entry name" value="PROTEIN HGH1 HOMOLOG"/>
    <property type="match status" value="1"/>
</dbReference>
<feature type="domain" description="Protein HGH1 N-terminal" evidence="2">
    <location>
        <begin position="10"/>
        <end position="165"/>
    </location>
</feature>
<dbReference type="Pfam" id="PF04064">
    <property type="entry name" value="DUF384"/>
    <property type="match status" value="1"/>
</dbReference>
<dbReference type="Pfam" id="PF04063">
    <property type="entry name" value="DUF383"/>
    <property type="match status" value="1"/>
</dbReference>
<dbReference type="PANTHER" id="PTHR13387:SF9">
    <property type="entry name" value="PROTEIN HGH1 HOMOLOG"/>
    <property type="match status" value="1"/>
</dbReference>
<evidence type="ECO:0000313" key="5">
    <source>
        <dbReference type="Proteomes" id="UP001163846"/>
    </source>
</evidence>
<evidence type="ECO:0000259" key="2">
    <source>
        <dbReference type="Pfam" id="PF04063"/>
    </source>
</evidence>
<dbReference type="InterPro" id="IPR007206">
    <property type="entry name" value="Protein_HGH1_C"/>
</dbReference>
<dbReference type="EMBL" id="MU806029">
    <property type="protein sequence ID" value="KAJ3841755.1"/>
    <property type="molecule type" value="Genomic_DNA"/>
</dbReference>
<evidence type="ECO:0000313" key="4">
    <source>
        <dbReference type="EMBL" id="KAJ3841755.1"/>
    </source>
</evidence>
<keyword evidence="5" id="KW-1185">Reference proteome</keyword>
<comment type="caution">
    <text evidence="4">The sequence shown here is derived from an EMBL/GenBank/DDBJ whole genome shotgun (WGS) entry which is preliminary data.</text>
</comment>
<feature type="domain" description="Protein HGH1 C-terminal" evidence="3">
    <location>
        <begin position="224"/>
        <end position="258"/>
    </location>
</feature>
<reference evidence="4" key="1">
    <citation type="submission" date="2022-08" db="EMBL/GenBank/DDBJ databases">
        <authorList>
            <consortium name="DOE Joint Genome Institute"/>
            <person name="Min B."/>
            <person name="Riley R."/>
            <person name="Sierra-Patev S."/>
            <person name="Naranjo-Ortiz M."/>
            <person name="Looney B."/>
            <person name="Konkel Z."/>
            <person name="Slot J.C."/>
            <person name="Sakamoto Y."/>
            <person name="Steenwyk J.L."/>
            <person name="Rokas A."/>
            <person name="Carro J."/>
            <person name="Camarero S."/>
            <person name="Ferreira P."/>
            <person name="Molpeceres G."/>
            <person name="Ruiz-Duenas F.J."/>
            <person name="Serrano A."/>
            <person name="Henrissat B."/>
            <person name="Drula E."/>
            <person name="Hughes K.W."/>
            <person name="Mata J.L."/>
            <person name="Ishikawa N.K."/>
            <person name="Vargas-Isla R."/>
            <person name="Ushijima S."/>
            <person name="Smith C.A."/>
            <person name="Ahrendt S."/>
            <person name="Andreopoulos W."/>
            <person name="He G."/>
            <person name="Labutti K."/>
            <person name="Lipzen A."/>
            <person name="Ng V."/>
            <person name="Sandor L."/>
            <person name="Barry K."/>
            <person name="Martinez A.T."/>
            <person name="Xiao Y."/>
            <person name="Gibbons J.G."/>
            <person name="Terashima K."/>
            <person name="Hibbett D.S."/>
            <person name="Grigoriev I.V."/>
        </authorList>
    </citation>
    <scope>NUCLEOTIDE SEQUENCE</scope>
    <source>
        <strain evidence="4">TFB9207</strain>
    </source>
</reference>
<name>A0AA38UHT5_9AGAR</name>
<dbReference type="InterPro" id="IPR007205">
    <property type="entry name" value="Protein_HGH1_N"/>
</dbReference>
<evidence type="ECO:0000259" key="3">
    <source>
        <dbReference type="Pfam" id="PF04064"/>
    </source>
</evidence>
<feature type="region of interest" description="Disordered" evidence="1">
    <location>
        <begin position="309"/>
        <end position="340"/>
    </location>
</feature>
<accession>A0AA38UHT5</accession>
<feature type="region of interest" description="Disordered" evidence="1">
    <location>
        <begin position="197"/>
        <end position="219"/>
    </location>
</feature>
<protein>
    <recommendedName>
        <fullName evidence="6">Protein HGH1 homolog</fullName>
    </recommendedName>
</protein>
<evidence type="ECO:0008006" key="6">
    <source>
        <dbReference type="Google" id="ProtNLM"/>
    </source>
</evidence>
<proteinExistence type="predicted"/>